<dbReference type="AlphaFoldDB" id="A0A3E3ITR1"/>
<dbReference type="Proteomes" id="UP000260828">
    <property type="component" value="Unassembled WGS sequence"/>
</dbReference>
<accession>A0A3E3ITR1</accession>
<proteinExistence type="predicted"/>
<organism evidence="1 2">
    <name type="scientific">Anaerotruncus colihominis</name>
    <dbReference type="NCBI Taxonomy" id="169435"/>
    <lineage>
        <taxon>Bacteria</taxon>
        <taxon>Bacillati</taxon>
        <taxon>Bacillota</taxon>
        <taxon>Clostridia</taxon>
        <taxon>Eubacteriales</taxon>
        <taxon>Oscillospiraceae</taxon>
        <taxon>Anaerotruncus</taxon>
    </lineage>
</organism>
<evidence type="ECO:0000313" key="2">
    <source>
        <dbReference type="Proteomes" id="UP000260828"/>
    </source>
</evidence>
<dbReference type="RefSeq" id="WP_117546235.1">
    <property type="nucleotide sequence ID" value="NZ_QVME01000001.1"/>
</dbReference>
<sequence length="156" mass="18207">MKDETLAAPIYHGFLPPKSRERQIDLIPRLYTQSGEKIHMAFLPLRPDCGNDPQWEDWNCYCSILTIGWPDCEQLLIPTLKQIFPVKDPTNGEVQEEFDLCFDNWIGKEDWEHWILLVRDCLPSLSEKESAFLFSVLEWIETALTYTTVMVVESNL</sequence>
<protein>
    <submittedName>
        <fullName evidence="1">BdrN protein</fullName>
    </submittedName>
</protein>
<reference evidence="1 2" key="1">
    <citation type="submission" date="2018-08" db="EMBL/GenBank/DDBJ databases">
        <title>A genome reference for cultivated species of the human gut microbiota.</title>
        <authorList>
            <person name="Zou Y."/>
            <person name="Xue W."/>
            <person name="Luo G."/>
        </authorList>
    </citation>
    <scope>NUCLEOTIDE SEQUENCE [LARGE SCALE GENOMIC DNA]</scope>
    <source>
        <strain evidence="1 2">TF05-12AC</strain>
    </source>
</reference>
<name>A0A3E3ITR1_9FIRM</name>
<dbReference type="EMBL" id="QVME01000001">
    <property type="protein sequence ID" value="RGE70413.1"/>
    <property type="molecule type" value="Genomic_DNA"/>
</dbReference>
<gene>
    <name evidence="1" type="ORF">DXC40_05035</name>
</gene>
<evidence type="ECO:0000313" key="1">
    <source>
        <dbReference type="EMBL" id="RGE70413.1"/>
    </source>
</evidence>
<comment type="caution">
    <text evidence="1">The sequence shown here is derived from an EMBL/GenBank/DDBJ whole genome shotgun (WGS) entry which is preliminary data.</text>
</comment>